<dbReference type="Proteomes" id="UP000531594">
    <property type="component" value="Unassembled WGS sequence"/>
</dbReference>
<evidence type="ECO:0000313" key="2">
    <source>
        <dbReference type="Proteomes" id="UP000531594"/>
    </source>
</evidence>
<sequence length="199" mass="21360">MITLTDTNGNFESETLDGALEELFAGVGDGKNLLEAAITDKGGTVSKSGVIATFAELESGIQSISGEQQSGMLYASGTAFSSAKGSGNFYTGSGTTHASVAYKISVNGLAFKPRIIRYRKTTQQIQQGYDLIWSEFGDNVIGDYNYLLGYATSSELKVAVQNNTTGEKYQTDSIPYVDNTSFVMPADVSGINYEWEVWG</sequence>
<reference evidence="1 2" key="1">
    <citation type="submission" date="2020-08" db="EMBL/GenBank/DDBJ databases">
        <title>Genomic Encyclopedia of Type Strains, Phase IV (KMG-IV): sequencing the most valuable type-strain genomes for metagenomic binning, comparative biology and taxonomic classification.</title>
        <authorList>
            <person name="Goeker M."/>
        </authorList>
    </citation>
    <scope>NUCLEOTIDE SEQUENCE [LARGE SCALE GENOMIC DNA]</scope>
    <source>
        <strain evidence="1 2">DSM 5391</strain>
    </source>
</reference>
<proteinExistence type="predicted"/>
<evidence type="ECO:0000313" key="1">
    <source>
        <dbReference type="EMBL" id="MBB6446449.1"/>
    </source>
</evidence>
<dbReference type="AlphaFoldDB" id="A0A7X0HT95"/>
<name>A0A7X0HT95_9BACI</name>
<gene>
    <name evidence="1" type="ORF">HNR53_003108</name>
</gene>
<protein>
    <submittedName>
        <fullName evidence="1">Uncharacterized protein</fullName>
    </submittedName>
</protein>
<accession>A0A7X0HT95</accession>
<keyword evidence="2" id="KW-1185">Reference proteome</keyword>
<comment type="caution">
    <text evidence="1">The sequence shown here is derived from an EMBL/GenBank/DDBJ whole genome shotgun (WGS) entry which is preliminary data.</text>
</comment>
<dbReference type="RefSeq" id="WP_184527463.1">
    <property type="nucleotide sequence ID" value="NZ_JACHGK010000011.1"/>
</dbReference>
<dbReference type="EMBL" id="JACHGK010000011">
    <property type="protein sequence ID" value="MBB6446449.1"/>
    <property type="molecule type" value="Genomic_DNA"/>
</dbReference>
<organism evidence="1 2">
    <name type="scientific">Bacillus benzoevorans</name>
    <dbReference type="NCBI Taxonomy" id="1456"/>
    <lineage>
        <taxon>Bacteria</taxon>
        <taxon>Bacillati</taxon>
        <taxon>Bacillota</taxon>
        <taxon>Bacilli</taxon>
        <taxon>Bacillales</taxon>
        <taxon>Bacillaceae</taxon>
        <taxon>Bacillus</taxon>
    </lineage>
</organism>